<evidence type="ECO:0000313" key="1">
    <source>
        <dbReference type="EMBL" id="PXX58173.1"/>
    </source>
</evidence>
<comment type="caution">
    <text evidence="1">The sequence shown here is derived from an EMBL/GenBank/DDBJ whole genome shotgun (WGS) entry which is preliminary data.</text>
</comment>
<dbReference type="InterPro" id="IPR036291">
    <property type="entry name" value="NAD(P)-bd_dom_sf"/>
</dbReference>
<protein>
    <submittedName>
        <fullName evidence="1">Short-subunit dehydrogenase</fullName>
    </submittedName>
</protein>
<evidence type="ECO:0000313" key="2">
    <source>
        <dbReference type="Proteomes" id="UP000247569"/>
    </source>
</evidence>
<dbReference type="SUPFAM" id="SSF51735">
    <property type="entry name" value="NAD(P)-binding Rossmann-fold domains"/>
    <property type="match status" value="1"/>
</dbReference>
<dbReference type="OrthoDB" id="9799818at2"/>
<reference evidence="1 2" key="1">
    <citation type="submission" date="2018-05" db="EMBL/GenBank/DDBJ databases">
        <title>Genomic Encyclopedia of Type Strains, Phase IV (KMG-IV): sequencing the most valuable type-strain genomes for metagenomic binning, comparative biology and taxonomic classification.</title>
        <authorList>
            <person name="Goeker M."/>
        </authorList>
    </citation>
    <scope>NUCLEOTIDE SEQUENCE [LARGE SCALE GENOMIC DNA]</scope>
    <source>
        <strain evidence="1 2">DSM 44704</strain>
    </source>
</reference>
<dbReference type="Pfam" id="PF00106">
    <property type="entry name" value="adh_short"/>
    <property type="match status" value="1"/>
</dbReference>
<dbReference type="Proteomes" id="UP000247569">
    <property type="component" value="Unassembled WGS sequence"/>
</dbReference>
<sequence>MSTAPTAVIIGVGPGLGMSTARRFGSEGFRVALVSRGGARHGGYLKELAAQGIDASAYVADVTDHARLRAVLAEIAGDGDIELAYYGPGPTQQPTPLTEMDVATARSAFDWVWPAVEMVHEVLPGMLDRGAGALLFAGGLSSIRPMPMLGQLALPSAALRNYAITLNAALADRGVYAGTLTIGGLIERGDIHSMVTADPVRFGASEGHTLDPDELAAAAWAMYRARDRAEEVFDVLGG</sequence>
<dbReference type="RefSeq" id="WP_040741450.1">
    <property type="nucleotide sequence ID" value="NZ_QJKF01000015.1"/>
</dbReference>
<proteinExistence type="predicted"/>
<name>A0A318K5C8_9NOCA</name>
<dbReference type="InterPro" id="IPR002347">
    <property type="entry name" value="SDR_fam"/>
</dbReference>
<accession>A0A318K5C8</accession>
<gene>
    <name evidence="1" type="ORF">DFR70_115146</name>
</gene>
<dbReference type="PANTHER" id="PTHR43431">
    <property type="entry name" value="OXIDOREDUCTASE, SHORT CHAIN DEHYDROGENASE/REDUCTASE FAMILY (AFU_ORTHOLOGUE AFUA_5G14000)"/>
    <property type="match status" value="1"/>
</dbReference>
<dbReference type="PANTHER" id="PTHR43431:SF7">
    <property type="entry name" value="OXIDOREDUCTASE, SHORT CHAIN DEHYDROGENASE_REDUCTASE FAMILY (AFU_ORTHOLOGUE AFUA_5G14000)"/>
    <property type="match status" value="1"/>
</dbReference>
<dbReference type="AlphaFoldDB" id="A0A318K5C8"/>
<keyword evidence="2" id="KW-1185">Reference proteome</keyword>
<organism evidence="1 2">
    <name type="scientific">Nocardia tenerifensis</name>
    <dbReference type="NCBI Taxonomy" id="228006"/>
    <lineage>
        <taxon>Bacteria</taxon>
        <taxon>Bacillati</taxon>
        <taxon>Actinomycetota</taxon>
        <taxon>Actinomycetes</taxon>
        <taxon>Mycobacteriales</taxon>
        <taxon>Nocardiaceae</taxon>
        <taxon>Nocardia</taxon>
    </lineage>
</organism>
<dbReference type="EMBL" id="QJKF01000015">
    <property type="protein sequence ID" value="PXX58173.1"/>
    <property type="molecule type" value="Genomic_DNA"/>
</dbReference>
<dbReference type="Gene3D" id="3.40.50.720">
    <property type="entry name" value="NAD(P)-binding Rossmann-like Domain"/>
    <property type="match status" value="1"/>
</dbReference>